<sequence>MAREPRTYTRFYFRVKQWKKRLRRWKRPLWSLAAILLFLTILTIGIQLSDNIRNLVEGKDNTPSLETFAMLQGDEFTKLDRSTQLVLNQLMNKDEKREVVHRKQYICGKSDKALGKQNSRDIIQTVLNHPDWLTSMDSDGRVILEEQVDDMSEICKEQAHIGLDKDGNLTLYDGPPQKQKAIRTFFQLDVESMESALPPKVLKQLYQGIRITDMDEYHSVLSTFSDYAVEETEKVMKPTPVD</sequence>
<gene>
    <name evidence="2" type="ORF">LQV63_20745</name>
</gene>
<protein>
    <submittedName>
        <fullName evidence="2">BofC C-terminal domain-containing protein</fullName>
    </submittedName>
</protein>
<reference evidence="2 3" key="1">
    <citation type="submission" date="2021-11" db="EMBL/GenBank/DDBJ databases">
        <title>Draft genome sequence of Paenibacillus profundus YoMME, a new Gram-positive bacteria with exoelectrogenic properties.</title>
        <authorList>
            <person name="Hubenova Y."/>
            <person name="Hubenova E."/>
            <person name="Manasiev Y."/>
            <person name="Peykov S."/>
            <person name="Mitov M."/>
        </authorList>
    </citation>
    <scope>NUCLEOTIDE SEQUENCE [LARGE SCALE GENOMIC DNA]</scope>
    <source>
        <strain evidence="2 3">YoMME</strain>
    </source>
</reference>
<dbReference type="Pfam" id="PF08955">
    <property type="entry name" value="BofC_C"/>
    <property type="match status" value="1"/>
</dbReference>
<dbReference type="InterPro" id="IPR015050">
    <property type="entry name" value="BofC_C"/>
</dbReference>
<accession>A0ABS8YLA4</accession>
<name>A0ABS8YLA4_9BACL</name>
<feature type="domain" description="Bypass of forespore C C-terminal" evidence="1">
    <location>
        <begin position="149"/>
        <end position="225"/>
    </location>
</feature>
<dbReference type="EMBL" id="JAJNBZ010000020">
    <property type="protein sequence ID" value="MCE5171709.1"/>
    <property type="molecule type" value="Genomic_DNA"/>
</dbReference>
<dbReference type="Proteomes" id="UP001199916">
    <property type="component" value="Unassembled WGS sequence"/>
</dbReference>
<evidence type="ECO:0000259" key="1">
    <source>
        <dbReference type="Pfam" id="PF08955"/>
    </source>
</evidence>
<dbReference type="RefSeq" id="WP_233698103.1">
    <property type="nucleotide sequence ID" value="NZ_JAJNBZ010000020.1"/>
</dbReference>
<comment type="caution">
    <text evidence="2">The sequence shown here is derived from an EMBL/GenBank/DDBJ whole genome shotgun (WGS) entry which is preliminary data.</text>
</comment>
<dbReference type="InterPro" id="IPR038117">
    <property type="entry name" value="BofC_C_sf"/>
</dbReference>
<proteinExistence type="predicted"/>
<organism evidence="2 3">
    <name type="scientific">Paenibacillus profundus</name>
    <dbReference type="NCBI Taxonomy" id="1173085"/>
    <lineage>
        <taxon>Bacteria</taxon>
        <taxon>Bacillati</taxon>
        <taxon>Bacillota</taxon>
        <taxon>Bacilli</taxon>
        <taxon>Bacillales</taxon>
        <taxon>Paenibacillaceae</taxon>
        <taxon>Paenibacillus</taxon>
    </lineage>
</organism>
<dbReference type="Gene3D" id="3.30.70.1740">
    <property type="entry name" value="Bypass-of-forespore C, C-terminal domain"/>
    <property type="match status" value="1"/>
</dbReference>
<evidence type="ECO:0000313" key="2">
    <source>
        <dbReference type="EMBL" id="MCE5171709.1"/>
    </source>
</evidence>
<evidence type="ECO:0000313" key="3">
    <source>
        <dbReference type="Proteomes" id="UP001199916"/>
    </source>
</evidence>
<keyword evidence="3" id="KW-1185">Reference proteome</keyword>